<feature type="compositionally biased region" description="Acidic residues" evidence="1">
    <location>
        <begin position="69"/>
        <end position="86"/>
    </location>
</feature>
<name>A0AAV1L5E1_9NEOP</name>
<dbReference type="PANTHER" id="PTHR46599">
    <property type="entry name" value="PIGGYBAC TRANSPOSABLE ELEMENT-DERIVED PROTEIN 4"/>
    <property type="match status" value="1"/>
</dbReference>
<feature type="domain" description="PiggyBac transposable element-derived protein" evidence="2">
    <location>
        <begin position="130"/>
        <end position="255"/>
    </location>
</feature>
<keyword evidence="4" id="KW-1185">Reference proteome</keyword>
<accession>A0AAV1L5E1</accession>
<dbReference type="Proteomes" id="UP001314205">
    <property type="component" value="Unassembled WGS sequence"/>
</dbReference>
<evidence type="ECO:0000313" key="4">
    <source>
        <dbReference type="Proteomes" id="UP001314205"/>
    </source>
</evidence>
<feature type="compositionally biased region" description="Acidic residues" evidence="1">
    <location>
        <begin position="32"/>
        <end position="62"/>
    </location>
</feature>
<dbReference type="InterPro" id="IPR029526">
    <property type="entry name" value="PGBD"/>
</dbReference>
<dbReference type="EMBL" id="CAVLGL010000085">
    <property type="protein sequence ID" value="CAK1590189.1"/>
    <property type="molecule type" value="Genomic_DNA"/>
</dbReference>
<evidence type="ECO:0000313" key="3">
    <source>
        <dbReference type="EMBL" id="CAK1590189.1"/>
    </source>
</evidence>
<dbReference type="Pfam" id="PF13843">
    <property type="entry name" value="DDE_Tnp_1_7"/>
    <property type="match status" value="1"/>
</dbReference>
<evidence type="ECO:0000259" key="2">
    <source>
        <dbReference type="Pfam" id="PF13843"/>
    </source>
</evidence>
<proteinExistence type="predicted"/>
<reference evidence="3 4" key="1">
    <citation type="submission" date="2023-11" db="EMBL/GenBank/DDBJ databases">
        <authorList>
            <person name="Hedman E."/>
            <person name="Englund M."/>
            <person name="Stromberg M."/>
            <person name="Nyberg Akerstrom W."/>
            <person name="Nylinder S."/>
            <person name="Jareborg N."/>
            <person name="Kallberg Y."/>
            <person name="Kronander E."/>
        </authorList>
    </citation>
    <scope>NUCLEOTIDE SEQUENCE [LARGE SCALE GENOMIC DNA]</scope>
</reference>
<evidence type="ECO:0000256" key="1">
    <source>
        <dbReference type="SAM" id="MobiDB-lite"/>
    </source>
</evidence>
<dbReference type="PANTHER" id="PTHR46599:SF6">
    <property type="entry name" value="DUAL SPECIFICITY PHOSPHATASE 26"/>
    <property type="match status" value="1"/>
</dbReference>
<protein>
    <recommendedName>
        <fullName evidence="2">PiggyBac transposable element-derived protein domain-containing protein</fullName>
    </recommendedName>
</protein>
<sequence length="262" mass="30709">MDDDNKAGPSEYSVPKWRNKRLTSAELRAALDDSESEEEPYTASDEDEYVPELEAMDSEESDSEKNPVVEEEEYYDSDDEDEEESPIESNLLSKDGTQWYRDAFPQAQTVRRNILRQKPGAANYTASYSAKEIFKIIISTEMCDIILRETNRKAQKVTNDYNRKIMAKNRRFQKNFQSFTEIEFDAFLGILLAAGVHRSNKEHISEMWKLESLPLIRAAMSRDRYKMFLRFIRFDNESTRNERAKTDKAAPIRDMWMMVMKI</sequence>
<organism evidence="3 4">
    <name type="scientific">Parnassius mnemosyne</name>
    <name type="common">clouded apollo</name>
    <dbReference type="NCBI Taxonomy" id="213953"/>
    <lineage>
        <taxon>Eukaryota</taxon>
        <taxon>Metazoa</taxon>
        <taxon>Ecdysozoa</taxon>
        <taxon>Arthropoda</taxon>
        <taxon>Hexapoda</taxon>
        <taxon>Insecta</taxon>
        <taxon>Pterygota</taxon>
        <taxon>Neoptera</taxon>
        <taxon>Endopterygota</taxon>
        <taxon>Lepidoptera</taxon>
        <taxon>Glossata</taxon>
        <taxon>Ditrysia</taxon>
        <taxon>Papilionoidea</taxon>
        <taxon>Papilionidae</taxon>
        <taxon>Parnassiinae</taxon>
        <taxon>Parnassini</taxon>
        <taxon>Parnassius</taxon>
        <taxon>Driopa</taxon>
    </lineage>
</organism>
<feature type="region of interest" description="Disordered" evidence="1">
    <location>
        <begin position="28"/>
        <end position="92"/>
    </location>
</feature>
<dbReference type="AlphaFoldDB" id="A0AAV1L5E1"/>
<gene>
    <name evidence="3" type="ORF">PARMNEM_LOCUS10586</name>
</gene>
<comment type="caution">
    <text evidence="3">The sequence shown here is derived from an EMBL/GenBank/DDBJ whole genome shotgun (WGS) entry which is preliminary data.</text>
</comment>